<evidence type="ECO:0008006" key="3">
    <source>
        <dbReference type="Google" id="ProtNLM"/>
    </source>
</evidence>
<gene>
    <name evidence="1" type="ORF">GCM10011369_08150</name>
</gene>
<organism evidence="1 2">
    <name type="scientific">Neiella marina</name>
    <dbReference type="NCBI Taxonomy" id="508461"/>
    <lineage>
        <taxon>Bacteria</taxon>
        <taxon>Pseudomonadati</taxon>
        <taxon>Pseudomonadota</taxon>
        <taxon>Gammaproteobacteria</taxon>
        <taxon>Alteromonadales</taxon>
        <taxon>Echinimonadaceae</taxon>
        <taxon>Neiella</taxon>
    </lineage>
</organism>
<dbReference type="EMBL" id="BMDX01000003">
    <property type="protein sequence ID" value="GGA68893.1"/>
    <property type="molecule type" value="Genomic_DNA"/>
</dbReference>
<dbReference type="AlphaFoldDB" id="A0A8J2XNI8"/>
<evidence type="ECO:0000313" key="1">
    <source>
        <dbReference type="EMBL" id="GGA68893.1"/>
    </source>
</evidence>
<reference evidence="2" key="1">
    <citation type="journal article" date="2019" name="Int. J. Syst. Evol. Microbiol.">
        <title>The Global Catalogue of Microorganisms (GCM) 10K type strain sequencing project: providing services to taxonomists for standard genome sequencing and annotation.</title>
        <authorList>
            <consortium name="The Broad Institute Genomics Platform"/>
            <consortium name="The Broad Institute Genome Sequencing Center for Infectious Disease"/>
            <person name="Wu L."/>
            <person name="Ma J."/>
        </authorList>
    </citation>
    <scope>NUCLEOTIDE SEQUENCE [LARGE SCALE GENOMIC DNA]</scope>
    <source>
        <strain evidence="2">CGMCC 1.10130</strain>
    </source>
</reference>
<proteinExistence type="predicted"/>
<dbReference type="Gene3D" id="2.40.160.10">
    <property type="entry name" value="Porin"/>
    <property type="match status" value="1"/>
</dbReference>
<keyword evidence="2" id="KW-1185">Reference proteome</keyword>
<evidence type="ECO:0000313" key="2">
    <source>
        <dbReference type="Proteomes" id="UP000619743"/>
    </source>
</evidence>
<dbReference type="Proteomes" id="UP000619743">
    <property type="component" value="Unassembled WGS sequence"/>
</dbReference>
<comment type="caution">
    <text evidence="1">The sequence shown here is derived from an EMBL/GenBank/DDBJ whole genome shotgun (WGS) entry which is preliminary data.</text>
</comment>
<dbReference type="SUPFAM" id="SSF56935">
    <property type="entry name" value="Porins"/>
    <property type="match status" value="1"/>
</dbReference>
<protein>
    <recommendedName>
        <fullName evidence="3">Porin</fullName>
    </recommendedName>
</protein>
<name>A0A8J2XNI8_9GAMM</name>
<sequence>MQAMAAESSDQERIQQLEQQVAVLQAQQNSSDLLDRFTINGFASVGFGVATEDLEYLVGYDTDGYGGFEDDKIDFAPDSMVALQMSFDINEQAQAVIQLVGRGTDSWDPEVEWAYVSYTFDNDVMVRGGRLRLPIFMLSDYLEVGYAYPFARPSVEVYNNVPSSTYEGFDLRTSFDVGDATLTVQPFVGQSDVRGNFNTEMTEIIGSAVELSYGNFGFRTSVAQASLESDDDSLDGNDGKFIGFGGSWDNGDWLFMSEWTRVDVDGIFPDYDSYYVSLAYRYDVFTPYIMYANSETQDDDERAYPPELGLRNPLDSERTAYSLGLRWDFAPAMAVKFDATLLDDFGSTAAGFSDNVSITSIGGNPIPYVDQQFEDAAIYSVVFDVIF</sequence>
<dbReference type="InterPro" id="IPR023614">
    <property type="entry name" value="Porin_dom_sf"/>
</dbReference>
<accession>A0A8J2XNI8</accession>